<comment type="caution">
    <text evidence="2">The sequence shown here is derived from an EMBL/GenBank/DDBJ whole genome shotgun (WGS) entry which is preliminary data.</text>
</comment>
<protein>
    <submittedName>
        <fullName evidence="2">Uncharacterized protein</fullName>
    </submittedName>
</protein>
<feature type="signal peptide" evidence="1">
    <location>
        <begin position="1"/>
        <end position="18"/>
    </location>
</feature>
<name>A0A7X9P1J5_9BACT</name>
<dbReference type="Proteomes" id="UP000576082">
    <property type="component" value="Unassembled WGS sequence"/>
</dbReference>
<dbReference type="AlphaFoldDB" id="A0A7X9P1J5"/>
<dbReference type="SUPFAM" id="SSF159501">
    <property type="entry name" value="EreA/ChaN-like"/>
    <property type="match status" value="1"/>
</dbReference>
<gene>
    <name evidence="2" type="ORF">HHU12_07770</name>
</gene>
<keyword evidence="1" id="KW-0732">Signal</keyword>
<dbReference type="EMBL" id="JABANE010000016">
    <property type="protein sequence ID" value="NME67856.1"/>
    <property type="molecule type" value="Genomic_DNA"/>
</dbReference>
<feature type="chain" id="PRO_5030602308" evidence="1">
    <location>
        <begin position="19"/>
        <end position="392"/>
    </location>
</feature>
<proteinExistence type="predicted"/>
<reference evidence="2 3" key="1">
    <citation type="submission" date="2020-04" db="EMBL/GenBank/DDBJ databases">
        <title>Flammeovirga sp. SR4, a novel species isolated from seawater.</title>
        <authorList>
            <person name="Wang X."/>
        </authorList>
    </citation>
    <scope>NUCLEOTIDE SEQUENCE [LARGE SCALE GENOMIC DNA]</scope>
    <source>
        <strain evidence="2 3">ATCC 23126</strain>
    </source>
</reference>
<evidence type="ECO:0000313" key="3">
    <source>
        <dbReference type="Proteomes" id="UP000576082"/>
    </source>
</evidence>
<sequence>MKKIILILLLGIVVKLQAQTTSTHSKEIDTYVQFLETQNTSAKDYILQLFENKEIVLLCERLHPEKTQYDMILEVLKDKRFSDEIGQVFIETSGRDQEGNIKKYLNEEMSNQEAEKLLMHICRNNSLHPVWNYYCFYYFLKEVREINQSLPNDQKIQIYPSDLSVKWAELDKESYESEVKSKFPNRDEIMADYIIKKFDAIKEGTSKRKKTLVIMNYRHAFSHQFMYPNNEKANNVGRFLMDHYGNKMANVFINSFCIDDEKSDSSLEISNIHDGKWDAAFKVAGKNNIGFSFENNPFGTDHFDYWKFTPHDFTYANVFDGMVYYHSSSKQEVILGVPHLVDDAFFKELKRRDLIVNKPRPDKEIWEINTPTNRLDMFYTDSLQMNIDQWLK</sequence>
<evidence type="ECO:0000256" key="1">
    <source>
        <dbReference type="SAM" id="SignalP"/>
    </source>
</evidence>
<evidence type="ECO:0000313" key="2">
    <source>
        <dbReference type="EMBL" id="NME67856.1"/>
    </source>
</evidence>
<organism evidence="2 3">
    <name type="scientific">Flammeovirga aprica JL-4</name>
    <dbReference type="NCBI Taxonomy" id="694437"/>
    <lineage>
        <taxon>Bacteria</taxon>
        <taxon>Pseudomonadati</taxon>
        <taxon>Bacteroidota</taxon>
        <taxon>Cytophagia</taxon>
        <taxon>Cytophagales</taxon>
        <taxon>Flammeovirgaceae</taxon>
        <taxon>Flammeovirga</taxon>
    </lineage>
</organism>
<keyword evidence="3" id="KW-1185">Reference proteome</keyword>
<accession>A0A7X9P1J5</accession>
<dbReference type="RefSeq" id="WP_169656181.1">
    <property type="nucleotide sequence ID" value="NZ_JABANE010000016.1"/>
</dbReference>